<dbReference type="EMBL" id="JAVTTO010000002">
    <property type="protein sequence ID" value="MDT7831594.1"/>
    <property type="molecule type" value="Genomic_DNA"/>
</dbReference>
<dbReference type="SUPFAM" id="SSF141571">
    <property type="entry name" value="Pentapeptide repeat-like"/>
    <property type="match status" value="1"/>
</dbReference>
<dbReference type="NCBIfam" id="TIGR02167">
    <property type="entry name" value="Liste_lipo_26"/>
    <property type="match status" value="22"/>
</dbReference>
<dbReference type="RefSeq" id="WP_349240854.1">
    <property type="nucleotide sequence ID" value="NZ_JAVTTO010000002.1"/>
</dbReference>
<dbReference type="InterPro" id="IPR018247">
    <property type="entry name" value="EF_Hand_1_Ca_BS"/>
</dbReference>
<dbReference type="InterPro" id="IPR005046">
    <property type="entry name" value="DUF285"/>
</dbReference>
<comment type="caution">
    <text evidence="1">The sequence shown here is derived from an EMBL/GenBank/DDBJ whole genome shotgun (WGS) entry which is preliminary data.</text>
</comment>
<accession>A0ABU3LEG7</accession>
<proteinExistence type="predicted"/>
<dbReference type="Proteomes" id="UP001257277">
    <property type="component" value="Unassembled WGS sequence"/>
</dbReference>
<keyword evidence="2" id="KW-1185">Reference proteome</keyword>
<name>A0ABU3LEG7_9FLAO</name>
<evidence type="ECO:0000313" key="2">
    <source>
        <dbReference type="Proteomes" id="UP001257277"/>
    </source>
</evidence>
<organism evidence="1 2">
    <name type="scientific">Asprobacillus argus</name>
    <dbReference type="NCBI Taxonomy" id="3076534"/>
    <lineage>
        <taxon>Bacteria</taxon>
        <taxon>Pseudomonadati</taxon>
        <taxon>Bacteroidota</taxon>
        <taxon>Flavobacteriia</taxon>
        <taxon>Flavobacteriales</taxon>
        <taxon>Flavobacteriaceae</taxon>
        <taxon>Asprobacillus</taxon>
    </lineage>
</organism>
<dbReference type="Pfam" id="PF03382">
    <property type="entry name" value="DUF285"/>
    <property type="match status" value="8"/>
</dbReference>
<protein>
    <submittedName>
        <fullName evidence="1">BspA family leucine-rich repeat surface protein</fullName>
    </submittedName>
</protein>
<dbReference type="PROSITE" id="PS00018">
    <property type="entry name" value="EF_HAND_1"/>
    <property type="match status" value="1"/>
</dbReference>
<reference evidence="1 2" key="1">
    <citation type="submission" date="2023-09" db="EMBL/GenBank/DDBJ databases">
        <title>Novel taxa isolated from Blanes Bay.</title>
        <authorList>
            <person name="Rey-Velasco X."/>
            <person name="Lucena T."/>
        </authorList>
    </citation>
    <scope>NUCLEOTIDE SEQUENCE [LARGE SCALE GENOMIC DNA]</scope>
    <source>
        <strain evidence="1 2">S356</strain>
    </source>
</reference>
<evidence type="ECO:0000313" key="1">
    <source>
        <dbReference type="EMBL" id="MDT7831594.1"/>
    </source>
</evidence>
<dbReference type="InterPro" id="IPR011889">
    <property type="entry name" value="Liste_lipo_26"/>
</dbReference>
<sequence length="2487" mass="269495">MRKNKCLFILVFLFVNGTIWGQELTLTFDTSKGTAGTSFILPMSAGTYDVDTDNNGSFDLLDQSNTITINIGGFIPGIRTIRIRPNATTNSTGVLRIAYADANDAEKLVSIDNWGTSIVWTSMANAFEGCSNLTISPSAGVPNLSLVTLMNRMFAGASSLNSDLSSWNTSTVTNMASLFVGATAFNGNVSTWNTSNVTNMIGMFSETNFNQPLDSWDVSKVTHFGWMFYKNPAFNQNLNSWNTSSATIMTAMFEEAPVFNGNISTWNTASVTSMRSMFSQASAFDQPLNSWNVGNVTDMSYMLRQTAAFNQDLNSWNVSSVTEMISMFGNATVFNGNIGGWNTSNVTNMSYMFAGAVAFNQNIGGWNTSNITTMSNMFSNAIAFNQDLNTWNVSKVTNMNYMFNQASAFNGNVSTWNTSSVTGMAAMFRLTPVFNQNIGSWNVSNVTLMNSMFSDATVFNQDLSSWNVSKVTAMNNIFQKASAFNGNISSWNTSSIVGNMGYMFNDATAFNQDLSGWNVSGATGMIAMFAGATNFNGNIGTWDTGSVTNMTSMFGNATSFNGDISSWNTSSVTVMPYMFAGATAFNQDMGSWNIEAVTDMTGLLASTTNFSTENYDKLLTGWVAQTVQPGVTFGAAPTSYCDGVTARNTLTGSPNNWVISGDTGLSCPDLVLTFNTEMDDPASTEIVLPIIVGAYDVDIDNDGDYTDAGTLLNVTGTQTIDFGSTGNKTIRVRPNSTNTTKQLRIAYATGAGRKKLLGIDSWGTEIVWTSMENAFWGCSNMNIAADAGVPNLSMVTSMSFMFTAASTFNQDISAWNVSNVTNMHGVFISATSFNQDLNAWDVSNVTTMKAMFSNASMFNQNLNSWDVSNVTNMNNMFQVASAFNGNISSWNTAKVTNMEGMLANTSFNQDISSWNVSVVTDMGRMFQATPFNQDISSWNIEAVTSMNSMFANATGFSSDNYDTLLTSWSGLSLQPGVTFQAPPKTYCSGADGRIDLVSNHNWTITGDLGQSCPEMILTFNTELGDAGNTTIILPISEGTYDVDINNDGIYGDTDSAPTPLFLDNLTGTQTITFASAGVYTIRIRTNSSNTNNQLRIFYNGSNQSQKLTSIDKWGESIVWTSMHGAFYNCSNLNISPSAGTPDLSMVTDMSVMFYGTASLNQDISHWDVSNITNMSFMFYNASSFNQPLNAWNVSSVTNMSYMFWRATSFNQPLNSWNTANVTDMFSMFRQATSFNGNIGSWNVAGVTRMSNMFNEATAFNQNINTWSTSNVTNMTSIFEGATSFNQPLDSWNTSKVKFMTSMFLGATSFNQNLDNWNTVTVTVMTNMFSSATAFNGNISTWNVSNVISTASMFANASAFNGDVSGWNIMNVTYMPSMFQNATSFNQNLNAWDVSKVTSMNNMFDGAVLFNQDISNWNVSNVTEMDAMFTSALRFSSVNYDALLTAWSGLSVKSSVTFGAPPTTFCNGQAGRNALSAAGWTISGDSGTASCKDFTLTFDTRISSDTDTFYLPLFNGNYDVDIDNDGIYGDKDNSGKVLTNLSGAHYIDVSTPGDYTVRIRPNTSNSSKQMQVYFNNINVHALKLTRIDHWGDAIVWISMLNAFYGCENMNIAANAGAPNLSMVTNMQGMFREARVINQDLNSWNVSTVTNMFALFGAANAFNGNISNWDVSSVTNMGFVFSNAHTFNQDISNWNVSAATHMYGMFNIASSFNQDISNWNVTNVDNMANMFNSATSFSSDNYDRLLLGWAALGSSSNRNFMAPPTTYCAGSAARVTLQGYGWSFSGDQGESCANDFTITVNTEAGDPGNRTIVLPISDGTYDVDINNDNLYGDSDFATTPLSLDGLTGTQTITFENPGIYTIRIRPNAGNTSNQLRIAYANGNSAQKLTTINSWGNHIVWTSMEQAFQGCSNMNIDAAAGAPLLINVSNVSQMFNGATSINQNLNAWDVSKVTNMTGMFSGATVFNGNISTWNTSNVANMESMFMNAAAFNGDIGVWNTSQVTNMKQMFFGAITFNKNLNSWNVSQVTIIESLFANASAFDQPLDSWNVSNVTSFFELFQGATMFNQSLNSWNVSKVTNMTRTFNNAVAFNGNISSWNVANVTNMQELFRGATAFHQDLNTWNTGKVLNMSGMFQDATSFNGNIANWNVSTVFNMSFLFAGATAFNGDLSLWSTVNANNMESMFNGATAYNQDLSSLIISSVTNLTDFLTGATSFNSDLYDTLLLNWVGQSLQSGVTFGAPPVSYCAGSSSRASLIGSPNNWIINGDLGEGCPQTSVVLNIKLFLHGPYESASSMMQASLGSTHLPTNTPHTDGATANSAVFDVTGNDAIVDWVWIELRDKNDITSVLHSISGLLQRDGDIVATDGVSPLSIVADADAYYIVVDHRSHLPIASDATYSLSSTATSIDLTVSTNVRGGANFMNDIGGGKHATFGGDLNGDGQINTADLILGFASIGLPGYLIRDLDLNGQTQTADMINVLVKGLGKGKQF</sequence>
<gene>
    <name evidence="1" type="ORF">RQM59_04340</name>
</gene>